<evidence type="ECO:0000313" key="15">
    <source>
        <dbReference type="Proteomes" id="UP000812440"/>
    </source>
</evidence>
<dbReference type="GO" id="GO:0004984">
    <property type="term" value="F:olfactory receptor activity"/>
    <property type="evidence" value="ECO:0007669"/>
    <property type="project" value="InterPro"/>
</dbReference>
<keyword evidence="8 12" id="KW-0472">Membrane</keyword>
<dbReference type="GO" id="GO:0004930">
    <property type="term" value="F:G protein-coupled receptor activity"/>
    <property type="evidence" value="ECO:0007669"/>
    <property type="project" value="UniProtKB-KW"/>
</dbReference>
<comment type="caution">
    <text evidence="14">The sequence shown here is derived from an EMBL/GenBank/DDBJ whole genome shotgun (WGS) entry which is preliminary data.</text>
</comment>
<evidence type="ECO:0000256" key="3">
    <source>
        <dbReference type="ARBA" id="ARBA00022606"/>
    </source>
</evidence>
<evidence type="ECO:0000256" key="8">
    <source>
        <dbReference type="ARBA" id="ARBA00023136"/>
    </source>
</evidence>
<keyword evidence="15" id="KW-1185">Reference proteome</keyword>
<dbReference type="SUPFAM" id="SSF81321">
    <property type="entry name" value="Family A G protein-coupled receptor-like"/>
    <property type="match status" value="1"/>
</dbReference>
<dbReference type="Gene3D" id="1.20.1070.10">
    <property type="entry name" value="Rhodopsin 7-helix transmembrane proteins"/>
    <property type="match status" value="1"/>
</dbReference>
<dbReference type="PROSITE" id="PS50262">
    <property type="entry name" value="G_PROTEIN_RECEP_F1_2"/>
    <property type="match status" value="1"/>
</dbReference>
<dbReference type="AlphaFoldDB" id="A0A8T2K248"/>
<feature type="transmembrane region" description="Helical" evidence="12">
    <location>
        <begin position="60"/>
        <end position="82"/>
    </location>
</feature>
<dbReference type="OrthoDB" id="5967130at2759"/>
<keyword evidence="5 12" id="KW-0552">Olfaction</keyword>
<gene>
    <name evidence="14" type="ORF">GDO86_016471</name>
</gene>
<feature type="transmembrane region" description="Helical" evidence="12">
    <location>
        <begin position="237"/>
        <end position="255"/>
    </location>
</feature>
<evidence type="ECO:0000256" key="12">
    <source>
        <dbReference type="RuleBase" id="RU363047"/>
    </source>
</evidence>
<keyword evidence="9 11" id="KW-0675">Receptor</keyword>
<accession>A0A8T2K248</accession>
<feature type="transmembrane region" description="Helical" evidence="12">
    <location>
        <begin position="132"/>
        <end position="154"/>
    </location>
</feature>
<keyword evidence="6 12" id="KW-1133">Transmembrane helix</keyword>
<feature type="transmembrane region" description="Helical" evidence="12">
    <location>
        <begin position="275"/>
        <end position="292"/>
    </location>
</feature>
<keyword evidence="10 11" id="KW-0807">Transducer</keyword>
<dbReference type="InterPro" id="IPR050516">
    <property type="entry name" value="Olfactory_GPCR"/>
</dbReference>
<evidence type="ECO:0000256" key="9">
    <source>
        <dbReference type="ARBA" id="ARBA00023170"/>
    </source>
</evidence>
<feature type="non-terminal residue" evidence="14">
    <location>
        <position position="301"/>
    </location>
</feature>
<dbReference type="Pfam" id="PF13853">
    <property type="entry name" value="7tm_4"/>
    <property type="match status" value="1"/>
</dbReference>
<protein>
    <recommendedName>
        <fullName evidence="12">Olfactory receptor</fullName>
    </recommendedName>
</protein>
<feature type="transmembrane region" description="Helical" evidence="12">
    <location>
        <begin position="102"/>
        <end position="120"/>
    </location>
</feature>
<dbReference type="InterPro" id="IPR017452">
    <property type="entry name" value="GPCR_Rhodpsn_7TM"/>
</dbReference>
<dbReference type="InterPro" id="IPR000725">
    <property type="entry name" value="Olfact_rcpt"/>
</dbReference>
<feature type="transmembrane region" description="Helical" evidence="12">
    <location>
        <begin position="197"/>
        <end position="225"/>
    </location>
</feature>
<dbReference type="PRINTS" id="PR00245">
    <property type="entry name" value="OLFACTORYR"/>
</dbReference>
<evidence type="ECO:0000256" key="5">
    <source>
        <dbReference type="ARBA" id="ARBA00022725"/>
    </source>
</evidence>
<dbReference type="FunFam" id="1.20.1070.10:FF:000001">
    <property type="entry name" value="Olfactory receptor"/>
    <property type="match status" value="1"/>
</dbReference>
<keyword evidence="2 12" id="KW-1003">Cell membrane</keyword>
<evidence type="ECO:0000256" key="4">
    <source>
        <dbReference type="ARBA" id="ARBA00022692"/>
    </source>
</evidence>
<dbReference type="PANTHER" id="PTHR26452">
    <property type="entry name" value="OLFACTORY RECEPTOR"/>
    <property type="match status" value="1"/>
</dbReference>
<dbReference type="InterPro" id="IPR000276">
    <property type="entry name" value="GPCR_Rhodpsn"/>
</dbReference>
<name>A0A8T2K248_9PIPI</name>
<evidence type="ECO:0000256" key="11">
    <source>
        <dbReference type="RuleBase" id="RU000688"/>
    </source>
</evidence>
<feature type="domain" description="G-protein coupled receptors family 1 profile" evidence="13">
    <location>
        <begin position="41"/>
        <end position="290"/>
    </location>
</feature>
<dbReference type="GO" id="GO:0005886">
    <property type="term" value="C:plasma membrane"/>
    <property type="evidence" value="ECO:0007669"/>
    <property type="project" value="UniProtKB-SubCell"/>
</dbReference>
<evidence type="ECO:0000256" key="10">
    <source>
        <dbReference type="ARBA" id="ARBA00023224"/>
    </source>
</evidence>
<evidence type="ECO:0000256" key="7">
    <source>
        <dbReference type="ARBA" id="ARBA00023040"/>
    </source>
</evidence>
<evidence type="ECO:0000313" key="14">
    <source>
        <dbReference type="EMBL" id="KAG8449814.1"/>
    </source>
</evidence>
<keyword evidence="3 12" id="KW-0716">Sensory transduction</keyword>
<comment type="subcellular location">
    <subcellularLocation>
        <location evidence="1 12">Cell membrane</location>
        <topology evidence="1 12">Multi-pass membrane protein</topology>
    </subcellularLocation>
</comment>
<dbReference type="EMBL" id="JAACNH010000003">
    <property type="protein sequence ID" value="KAG8449814.1"/>
    <property type="molecule type" value="Genomic_DNA"/>
</dbReference>
<keyword evidence="4 11" id="KW-0812">Transmembrane</keyword>
<evidence type="ECO:0000256" key="6">
    <source>
        <dbReference type="ARBA" id="ARBA00022989"/>
    </source>
</evidence>
<dbReference type="PROSITE" id="PS00237">
    <property type="entry name" value="G_PROTEIN_RECEP_F1_1"/>
    <property type="match status" value="1"/>
</dbReference>
<evidence type="ECO:0000256" key="1">
    <source>
        <dbReference type="ARBA" id="ARBA00004651"/>
    </source>
</evidence>
<sequence>MDQKNQTLVKEFILLPMTSIPYFQTILFVVFIFLYLFTLVGNIGILTVVSMDRRLHTPMYVFLGNLSFVDIMYSSTTVPKMITGLVQEYSKISVQGCLTQIFFFHFFGGTESMLLTAMSYDRYVAICNPLRYTIIMGKSTCFQLILGSWILSFFHSLSQTILTSQLPFCYSNHVSHFFCDIKPLLQLACTDTSFNEILFTIITGSISVITSTLIFLSYCFIFIRLLKIHSSKERRKAFSTCTSHLTVVFFFYGPIISRFLRPATNDSLEQDRQTAVLYTIITPVLNPLIYSLRNQEVKKSL</sequence>
<evidence type="ECO:0000256" key="2">
    <source>
        <dbReference type="ARBA" id="ARBA00022475"/>
    </source>
</evidence>
<feature type="transmembrane region" description="Helical" evidence="12">
    <location>
        <begin position="20"/>
        <end position="48"/>
    </location>
</feature>
<organism evidence="14 15">
    <name type="scientific">Hymenochirus boettgeri</name>
    <name type="common">Congo dwarf clawed frog</name>
    <dbReference type="NCBI Taxonomy" id="247094"/>
    <lineage>
        <taxon>Eukaryota</taxon>
        <taxon>Metazoa</taxon>
        <taxon>Chordata</taxon>
        <taxon>Craniata</taxon>
        <taxon>Vertebrata</taxon>
        <taxon>Euteleostomi</taxon>
        <taxon>Amphibia</taxon>
        <taxon>Batrachia</taxon>
        <taxon>Anura</taxon>
        <taxon>Pipoidea</taxon>
        <taxon>Pipidae</taxon>
        <taxon>Pipinae</taxon>
        <taxon>Hymenochirus</taxon>
    </lineage>
</organism>
<evidence type="ECO:0000259" key="13">
    <source>
        <dbReference type="PROSITE" id="PS50262"/>
    </source>
</evidence>
<dbReference type="PRINTS" id="PR00237">
    <property type="entry name" value="GPCRRHODOPSN"/>
</dbReference>
<dbReference type="Proteomes" id="UP000812440">
    <property type="component" value="Chromosome 8_10"/>
</dbReference>
<reference evidence="14" key="1">
    <citation type="thesis" date="2020" institute="ProQuest LLC" country="789 East Eisenhower Parkway, Ann Arbor, MI, USA">
        <title>Comparative Genomics and Chromosome Evolution.</title>
        <authorList>
            <person name="Mudd A.B."/>
        </authorList>
    </citation>
    <scope>NUCLEOTIDE SEQUENCE</scope>
    <source>
        <strain evidence="14">Female2</strain>
        <tissue evidence="14">Blood</tissue>
    </source>
</reference>
<keyword evidence="7 11" id="KW-0297">G-protein coupled receptor</keyword>
<comment type="similarity">
    <text evidence="11">Belongs to the G-protein coupled receptor 1 family.</text>
</comment>
<proteinExistence type="inferred from homology"/>